<feature type="domain" description="Transcription factor Iwr1" evidence="4">
    <location>
        <begin position="175"/>
        <end position="259"/>
    </location>
</feature>
<name>A0A095BXL8_SCHHA</name>
<dbReference type="STRING" id="6185.A0A095BXL8"/>
<evidence type="ECO:0000256" key="1">
    <source>
        <dbReference type="ARBA" id="ARBA00010218"/>
    </source>
</evidence>
<evidence type="ECO:0000259" key="4">
    <source>
        <dbReference type="Pfam" id="PF08574"/>
    </source>
</evidence>
<proteinExistence type="inferred from homology"/>
<feature type="transmembrane region" description="Helical" evidence="3">
    <location>
        <begin position="12"/>
        <end position="32"/>
    </location>
</feature>
<dbReference type="AlphaFoldDB" id="A0A095BXL8"/>
<gene>
    <name evidence="5" type="ORF">MS3_01962</name>
</gene>
<sequence>MLKLKDKIGERLAGICAIQFCSWILYTMSIFLRIKRPNTDCPSQICEAQNLIKRPKADLQSIQFKYIGSQTSNCSLIGKIDKVYTSSEKLCKIICNTSDATVVGENQTVKCQELSIVCNLSRKIVFSNRLKVSIGPNPPKIFKIIELTPESTNESNVLPKLTETNHSNDDIHQTNFIYDIYKMISPSSSSSSLSDPKCLSLEQTIWCTNDQLIRNADNYIHDEYSWGLNEDSYDYTNVDDDDEDDSNSESNWRNDYPDEQDSSSNSSSNHSNSPYSSSNSSCNNEDSDYYY</sequence>
<reference evidence="5" key="1">
    <citation type="journal article" date="2012" name="Nat. Genet.">
        <title>Whole-genome sequence of Schistosoma haematobium.</title>
        <authorList>
            <person name="Young N.D."/>
            <person name="Jex A.R."/>
            <person name="Li B."/>
            <person name="Liu S."/>
            <person name="Yang L."/>
            <person name="Xiong Z."/>
            <person name="Li Y."/>
            <person name="Cantacessi C."/>
            <person name="Hall R.S."/>
            <person name="Xu X."/>
            <person name="Chen F."/>
            <person name="Wu X."/>
            <person name="Zerlotini A."/>
            <person name="Oliveira G."/>
            <person name="Hofmann A."/>
            <person name="Zhang G."/>
            <person name="Fang X."/>
            <person name="Kang Y."/>
            <person name="Campbell B.E."/>
            <person name="Loukas A."/>
            <person name="Ranganathan S."/>
            <person name="Rollinson D."/>
            <person name="Rinaldi G."/>
            <person name="Brindley P.J."/>
            <person name="Yang H."/>
            <person name="Wang J."/>
            <person name="Wang J."/>
            <person name="Gasser R.B."/>
        </authorList>
    </citation>
    <scope>NUCLEOTIDE SEQUENCE [LARGE SCALE GENOMIC DNA]</scope>
</reference>
<accession>A0A095BXL8</accession>
<dbReference type="Pfam" id="PF08574">
    <property type="entry name" value="Iwr1"/>
    <property type="match status" value="1"/>
</dbReference>
<dbReference type="EMBL" id="KL250567">
    <property type="protein sequence ID" value="KGB33773.1"/>
    <property type="molecule type" value="Genomic_DNA"/>
</dbReference>
<keyword evidence="3" id="KW-0472">Membrane</keyword>
<comment type="similarity">
    <text evidence="1">Belongs to the IWR1/SLC7A6OS family.</text>
</comment>
<feature type="region of interest" description="Disordered" evidence="2">
    <location>
        <begin position="235"/>
        <end position="291"/>
    </location>
</feature>
<evidence type="ECO:0000256" key="2">
    <source>
        <dbReference type="SAM" id="MobiDB-lite"/>
    </source>
</evidence>
<keyword evidence="3" id="KW-0812">Transmembrane</keyword>
<organism evidence="5">
    <name type="scientific">Schistosoma haematobium</name>
    <name type="common">Blood fluke</name>
    <dbReference type="NCBI Taxonomy" id="6185"/>
    <lineage>
        <taxon>Eukaryota</taxon>
        <taxon>Metazoa</taxon>
        <taxon>Spiralia</taxon>
        <taxon>Lophotrochozoa</taxon>
        <taxon>Platyhelminthes</taxon>
        <taxon>Trematoda</taxon>
        <taxon>Digenea</taxon>
        <taxon>Strigeidida</taxon>
        <taxon>Schistosomatoidea</taxon>
        <taxon>Schistosomatidae</taxon>
        <taxon>Schistosoma</taxon>
    </lineage>
</organism>
<evidence type="ECO:0000256" key="3">
    <source>
        <dbReference type="SAM" id="Phobius"/>
    </source>
</evidence>
<feature type="compositionally biased region" description="Acidic residues" evidence="2">
    <location>
        <begin position="235"/>
        <end position="247"/>
    </location>
</feature>
<protein>
    <recommendedName>
        <fullName evidence="4">Transcription factor Iwr1 domain-containing protein</fullName>
    </recommendedName>
</protein>
<evidence type="ECO:0000313" key="5">
    <source>
        <dbReference type="EMBL" id="KGB33773.1"/>
    </source>
</evidence>
<keyword evidence="3" id="KW-1133">Transmembrane helix</keyword>
<dbReference type="InterPro" id="IPR013883">
    <property type="entry name" value="TF_Iwr1_dom"/>
</dbReference>
<feature type="compositionally biased region" description="Low complexity" evidence="2">
    <location>
        <begin position="262"/>
        <end position="284"/>
    </location>
</feature>